<dbReference type="EMBL" id="KU594606">
    <property type="protein sequence ID" value="AMO43049.1"/>
    <property type="molecule type" value="Genomic_DNA"/>
</dbReference>
<dbReference type="InterPro" id="IPR006620">
    <property type="entry name" value="Pro_4_hyd_alph"/>
</dbReference>
<dbReference type="KEGG" id="vg:29122542"/>
<dbReference type="GO" id="GO:0005506">
    <property type="term" value="F:iron ion binding"/>
    <property type="evidence" value="ECO:0007669"/>
    <property type="project" value="InterPro"/>
</dbReference>
<keyword evidence="3" id="KW-0560">Oxidoreductase</keyword>
<dbReference type="Pfam" id="PF13640">
    <property type="entry name" value="2OG-FeII_Oxy_3"/>
    <property type="match status" value="1"/>
</dbReference>
<dbReference type="Proteomes" id="UP000203157">
    <property type="component" value="Segment"/>
</dbReference>
<comment type="cofactor">
    <cofactor evidence="1">
        <name>L-ascorbate</name>
        <dbReference type="ChEBI" id="CHEBI:38290"/>
    </cofactor>
</comment>
<sequence>MEIYYDVFPQYDCEEIQRRLAQPKWRYGHGSREDGTGIPFWIMELDDDKFFTEYLLNIIRDLVDDPGLNLEHVYANGHVFGDKGMPHVDSYDDDGRTFLYYSNPRWNPLWGGKTCFHNENGSCNYVTPGRNKAVYFPGKIEHYAEEVSRTFAGLRTTIAWKLNGAQY</sequence>
<dbReference type="OrthoDB" id="16445at10239"/>
<dbReference type="GO" id="GO:0016705">
    <property type="term" value="F:oxidoreductase activity, acting on paired donors, with incorporation or reduction of molecular oxygen"/>
    <property type="evidence" value="ECO:0007669"/>
    <property type="project" value="InterPro"/>
</dbReference>
<evidence type="ECO:0000313" key="6">
    <source>
        <dbReference type="Proteomes" id="UP000203157"/>
    </source>
</evidence>
<dbReference type="RefSeq" id="YP_009301542.1">
    <property type="nucleotide sequence ID" value="NC_031235.1"/>
</dbReference>
<evidence type="ECO:0000259" key="4">
    <source>
        <dbReference type="SMART" id="SM00702"/>
    </source>
</evidence>
<keyword evidence="2" id="KW-0223">Dioxygenase</keyword>
<name>A0A127KM84_9CAUD</name>
<dbReference type="Gene3D" id="2.60.120.620">
    <property type="entry name" value="q2cbj1_9rhob like domain"/>
    <property type="match status" value="1"/>
</dbReference>
<dbReference type="GO" id="GO:0051213">
    <property type="term" value="F:dioxygenase activity"/>
    <property type="evidence" value="ECO:0007669"/>
    <property type="project" value="UniProtKB-KW"/>
</dbReference>
<gene>
    <name evidence="5" type="ORF">R1080702_040</name>
</gene>
<reference evidence="5 6" key="1">
    <citation type="submission" date="2016-01" db="EMBL/GenBank/DDBJ databases">
        <title>The genomic content and context of auxiliary metabolic genes in marine cyanophages.</title>
        <authorList>
            <person name="Marston M.F."/>
            <person name="Martiny J.B.H."/>
            <person name="Crummett L.T."/>
        </authorList>
    </citation>
    <scope>NUCLEOTIDE SEQUENCE [LARGE SCALE GENOMIC DNA]</scope>
    <source>
        <strain evidence="5">RW_108_0702</strain>
    </source>
</reference>
<evidence type="ECO:0000256" key="2">
    <source>
        <dbReference type="ARBA" id="ARBA00022964"/>
    </source>
</evidence>
<protein>
    <recommendedName>
        <fullName evidence="4">Prolyl 4-hydroxylase alpha subunit domain-containing protein</fullName>
    </recommendedName>
</protein>
<evidence type="ECO:0000313" key="5">
    <source>
        <dbReference type="EMBL" id="AMO43049.1"/>
    </source>
</evidence>
<evidence type="ECO:0000256" key="3">
    <source>
        <dbReference type="ARBA" id="ARBA00023002"/>
    </source>
</evidence>
<dbReference type="GO" id="GO:0031418">
    <property type="term" value="F:L-ascorbic acid binding"/>
    <property type="evidence" value="ECO:0007669"/>
    <property type="project" value="InterPro"/>
</dbReference>
<dbReference type="SMART" id="SM00702">
    <property type="entry name" value="P4Hc"/>
    <property type="match status" value="1"/>
</dbReference>
<dbReference type="InterPro" id="IPR044862">
    <property type="entry name" value="Pro_4_hyd_alph_FE2OG_OXY"/>
</dbReference>
<organism evidence="5 6">
    <name type="scientific">Cyanophage S-RIM32</name>
    <dbReference type="NCBI Taxonomy" id="1278479"/>
    <lineage>
        <taxon>Viruses</taxon>
        <taxon>Duplodnaviria</taxon>
        <taxon>Heunggongvirae</taxon>
        <taxon>Uroviricota</taxon>
        <taxon>Caudoviricetes</taxon>
        <taxon>Pantevenvirales</taxon>
        <taxon>Kyanoviridae</taxon>
        <taxon>Bristolvirus</taxon>
        <taxon>Bristolvirus rhodeisland</taxon>
    </lineage>
</organism>
<feature type="domain" description="Prolyl 4-hydroxylase alpha subunit" evidence="4">
    <location>
        <begin position="1"/>
        <end position="163"/>
    </location>
</feature>
<evidence type="ECO:0000256" key="1">
    <source>
        <dbReference type="ARBA" id="ARBA00001961"/>
    </source>
</evidence>
<proteinExistence type="predicted"/>
<keyword evidence="6" id="KW-1185">Reference proteome</keyword>
<dbReference type="GeneID" id="29122542"/>
<accession>A0A127KM84</accession>